<name>A0ABY4Z018_9ACTN</name>
<dbReference type="RefSeq" id="WP_252545021.1">
    <property type="nucleotide sequence ID" value="NZ_CP099468.1"/>
</dbReference>
<evidence type="ECO:0000256" key="1">
    <source>
        <dbReference type="SAM" id="Phobius"/>
    </source>
</evidence>
<reference evidence="2" key="1">
    <citation type="submission" date="2022-06" db="EMBL/GenBank/DDBJ databases">
        <title>Complete genome sequence of soil microorganisms Streptomyces sp. Qhu-M197 isolated from Alpine meadows habitats on the Tibetan Plateau.</title>
        <authorList>
            <person name="Zhang B."/>
            <person name="Xiang X."/>
            <person name="Fan J."/>
        </authorList>
    </citation>
    <scope>NUCLEOTIDE SEQUENCE</scope>
    <source>
        <strain evidence="2">Qhu-M197</strain>
    </source>
</reference>
<proteinExistence type="predicted"/>
<gene>
    <name evidence="2" type="ORF">NFX46_00450</name>
</gene>
<keyword evidence="1" id="KW-1133">Transmembrane helix</keyword>
<feature type="transmembrane region" description="Helical" evidence="1">
    <location>
        <begin position="12"/>
        <end position="31"/>
    </location>
</feature>
<dbReference type="PANTHER" id="PTHR14136:SF17">
    <property type="entry name" value="BTB_POZ DOMAIN-CONTAINING PROTEIN KCTD9"/>
    <property type="match status" value="1"/>
</dbReference>
<feature type="transmembrane region" description="Helical" evidence="1">
    <location>
        <begin position="360"/>
        <end position="383"/>
    </location>
</feature>
<feature type="transmembrane region" description="Helical" evidence="1">
    <location>
        <begin position="181"/>
        <end position="202"/>
    </location>
</feature>
<dbReference type="PANTHER" id="PTHR14136">
    <property type="entry name" value="BTB_POZ DOMAIN-CONTAINING PROTEIN KCTD9"/>
    <property type="match status" value="1"/>
</dbReference>
<organism evidence="2 3">
    <name type="scientific">Streptomyces phaeoluteigriseus</name>
    <dbReference type="NCBI Taxonomy" id="114686"/>
    <lineage>
        <taxon>Bacteria</taxon>
        <taxon>Bacillati</taxon>
        <taxon>Actinomycetota</taxon>
        <taxon>Actinomycetes</taxon>
        <taxon>Kitasatosporales</taxon>
        <taxon>Streptomycetaceae</taxon>
        <taxon>Streptomyces</taxon>
        <taxon>Streptomyces aurantiacus group</taxon>
    </lineage>
</organism>
<keyword evidence="1" id="KW-0812">Transmembrane</keyword>
<dbReference type="EMBL" id="CP099468">
    <property type="protein sequence ID" value="USQ82372.1"/>
    <property type="molecule type" value="Genomic_DNA"/>
</dbReference>
<keyword evidence="3" id="KW-1185">Reference proteome</keyword>
<dbReference type="InterPro" id="IPR051082">
    <property type="entry name" value="Pentapeptide-BTB/POZ_domain"/>
</dbReference>
<protein>
    <submittedName>
        <fullName evidence="2">Pentapeptide repeat-containing protein</fullName>
    </submittedName>
</protein>
<keyword evidence="1" id="KW-0472">Membrane</keyword>
<dbReference type="Proteomes" id="UP001056374">
    <property type="component" value="Chromosome"/>
</dbReference>
<feature type="transmembrane region" description="Helical" evidence="1">
    <location>
        <begin position="107"/>
        <end position="129"/>
    </location>
</feature>
<dbReference type="Pfam" id="PF00805">
    <property type="entry name" value="Pentapeptide"/>
    <property type="match status" value="2"/>
</dbReference>
<dbReference type="Gene3D" id="2.160.20.80">
    <property type="entry name" value="E3 ubiquitin-protein ligase SopA"/>
    <property type="match status" value="1"/>
</dbReference>
<dbReference type="SUPFAM" id="SSF141571">
    <property type="entry name" value="Pentapeptide repeat-like"/>
    <property type="match status" value="1"/>
</dbReference>
<accession>A0ABY4Z018</accession>
<sequence>MDFTSWGDWVRMCLGAVVSYPLLMAGWWAVARAAAFSDPHRLAGRRVAFVPRRAVRPRTEVLRRRLRAALALRRHQGVVSSVPADELLRRLVEADRSARVLAAGRRMWCLAVPFTLLAGAVLLGTWLLVFEYVMAGPFAEINGPYAYLGKIFGTDGWHIPDSETCSSWSVLSGCDPDVRPWWYGVESGLLFGLAPASLVAAWRIRQAASRSFALWARQEPPLIACLDVLTACRDALRPAPPAATVLDERMAALTAALRDFSREGLPLAQDRRAELEAHTARVTETLGEATGGHLRDGTTALPALVGLLATLQDRLHASRWFLLLDPAQLTTAPGPAPVPAPTTPVPANAPSIDAGRWQRYMWVATAMPAVPALLALVFTAMTISQANQNLGLTERNQVASTYNETVANLGDESINVRVSSIYALRRIMRESRSEQPAIVSILSTYIRDHAKMPGTAAAERLRKSDKTRAPDDVQAALEVLGGRAEDLEGEPKIDLRDTFLVGATFYGTFDNADLRGADLTRADLQGARFELAWFDNARMNDAYLSDGDFEDADFLETDMTGAWLDGAILHDADLTQAKLVGVHGNYEGSFAQFTDADLTAADLTNADLRGVNLVHADLGQEVAQGLPAATVTDTILIDADLTDALLDGVDTDAALWEEADLAEKASAQGD</sequence>
<evidence type="ECO:0000313" key="3">
    <source>
        <dbReference type="Proteomes" id="UP001056374"/>
    </source>
</evidence>
<evidence type="ECO:0000313" key="2">
    <source>
        <dbReference type="EMBL" id="USQ82372.1"/>
    </source>
</evidence>
<dbReference type="InterPro" id="IPR001646">
    <property type="entry name" value="5peptide_repeat"/>
</dbReference>